<name>A0AAV4W2K6_CAEEX</name>
<keyword evidence="2" id="KW-0732">Signal</keyword>
<dbReference type="EMBL" id="BPLR01015484">
    <property type="protein sequence ID" value="GIY76434.1"/>
    <property type="molecule type" value="Genomic_DNA"/>
</dbReference>
<reference evidence="3 4" key="1">
    <citation type="submission" date="2021-06" db="EMBL/GenBank/DDBJ databases">
        <title>Caerostris extrusa draft genome.</title>
        <authorList>
            <person name="Kono N."/>
            <person name="Arakawa K."/>
        </authorList>
    </citation>
    <scope>NUCLEOTIDE SEQUENCE [LARGE SCALE GENOMIC DNA]</scope>
</reference>
<evidence type="ECO:0000256" key="1">
    <source>
        <dbReference type="PROSITE-ProRule" id="PRU00497"/>
    </source>
</evidence>
<evidence type="ECO:0000313" key="3">
    <source>
        <dbReference type="EMBL" id="GIY76434.1"/>
    </source>
</evidence>
<organism evidence="3 4">
    <name type="scientific">Caerostris extrusa</name>
    <name type="common">Bark spider</name>
    <name type="synonym">Caerostris bankana</name>
    <dbReference type="NCBI Taxonomy" id="172846"/>
    <lineage>
        <taxon>Eukaryota</taxon>
        <taxon>Metazoa</taxon>
        <taxon>Ecdysozoa</taxon>
        <taxon>Arthropoda</taxon>
        <taxon>Chelicerata</taxon>
        <taxon>Arachnida</taxon>
        <taxon>Araneae</taxon>
        <taxon>Araneomorphae</taxon>
        <taxon>Entelegynae</taxon>
        <taxon>Araneoidea</taxon>
        <taxon>Araneidae</taxon>
        <taxon>Caerostris</taxon>
    </lineage>
</organism>
<dbReference type="InterPro" id="IPR000618">
    <property type="entry name" value="Insect_cuticle"/>
</dbReference>
<dbReference type="Proteomes" id="UP001054945">
    <property type="component" value="Unassembled WGS sequence"/>
</dbReference>
<comment type="caution">
    <text evidence="3">The sequence shown here is derived from an EMBL/GenBank/DDBJ whole genome shotgun (WGS) entry which is preliminary data.</text>
</comment>
<sequence>MCESNHQEIPSLKMFVLAVLACIALVQSDGGHQPQPYKFGYSIKDKHGEQHRDESGNGAGAVVGSYGYTDNKGIARQVHYVADKAGFRAQVKTNEPGTATRILLLSKSSPMTLTPVGQLNPMVMKDIVTK</sequence>
<dbReference type="Pfam" id="PF00379">
    <property type="entry name" value="Chitin_bind_4"/>
    <property type="match status" value="1"/>
</dbReference>
<dbReference type="GO" id="GO:0062129">
    <property type="term" value="C:chitin-based extracellular matrix"/>
    <property type="evidence" value="ECO:0007669"/>
    <property type="project" value="TreeGrafter"/>
</dbReference>
<dbReference type="PROSITE" id="PS51155">
    <property type="entry name" value="CHIT_BIND_RR_2"/>
    <property type="match status" value="1"/>
</dbReference>
<feature type="signal peptide" evidence="2">
    <location>
        <begin position="1"/>
        <end position="28"/>
    </location>
</feature>
<dbReference type="InterPro" id="IPR050468">
    <property type="entry name" value="Cuticle_Struct_Prot"/>
</dbReference>
<dbReference type="GO" id="GO:0008010">
    <property type="term" value="F:structural constituent of chitin-based larval cuticle"/>
    <property type="evidence" value="ECO:0007669"/>
    <property type="project" value="TreeGrafter"/>
</dbReference>
<keyword evidence="1" id="KW-0193">Cuticle</keyword>
<proteinExistence type="predicted"/>
<dbReference type="PANTHER" id="PTHR10380">
    <property type="entry name" value="CUTICLE PROTEIN"/>
    <property type="match status" value="1"/>
</dbReference>
<accession>A0AAV4W2K6</accession>
<keyword evidence="4" id="KW-1185">Reference proteome</keyword>
<protein>
    <submittedName>
        <fullName evidence="3">Uncharacterized protein</fullName>
    </submittedName>
</protein>
<evidence type="ECO:0000256" key="2">
    <source>
        <dbReference type="SAM" id="SignalP"/>
    </source>
</evidence>
<evidence type="ECO:0000313" key="4">
    <source>
        <dbReference type="Proteomes" id="UP001054945"/>
    </source>
</evidence>
<dbReference type="AlphaFoldDB" id="A0AAV4W2K6"/>
<feature type="chain" id="PRO_5043315888" evidence="2">
    <location>
        <begin position="29"/>
        <end position="130"/>
    </location>
</feature>
<gene>
    <name evidence="3" type="primary">AVEN_214494_1</name>
    <name evidence="3" type="ORF">CEXT_799171</name>
</gene>